<gene>
    <name evidence="1" type="ORF">SPLIT_LOCUS10247</name>
</gene>
<evidence type="ECO:0000313" key="2">
    <source>
        <dbReference type="Proteomes" id="UP001153321"/>
    </source>
</evidence>
<accession>A0A9P0IET4</accession>
<reference evidence="1" key="1">
    <citation type="submission" date="2022-02" db="EMBL/GenBank/DDBJ databases">
        <authorList>
            <person name="King R."/>
        </authorList>
    </citation>
    <scope>NUCLEOTIDE SEQUENCE</scope>
</reference>
<name>A0A9P0IET4_SPOLI</name>
<keyword evidence="2" id="KW-1185">Reference proteome</keyword>
<dbReference type="AlphaFoldDB" id="A0A9P0IET4"/>
<organism evidence="1 2">
    <name type="scientific">Spodoptera littoralis</name>
    <name type="common">Egyptian cotton leafworm</name>
    <dbReference type="NCBI Taxonomy" id="7109"/>
    <lineage>
        <taxon>Eukaryota</taxon>
        <taxon>Metazoa</taxon>
        <taxon>Ecdysozoa</taxon>
        <taxon>Arthropoda</taxon>
        <taxon>Hexapoda</taxon>
        <taxon>Insecta</taxon>
        <taxon>Pterygota</taxon>
        <taxon>Neoptera</taxon>
        <taxon>Endopterygota</taxon>
        <taxon>Lepidoptera</taxon>
        <taxon>Glossata</taxon>
        <taxon>Ditrysia</taxon>
        <taxon>Noctuoidea</taxon>
        <taxon>Noctuidae</taxon>
        <taxon>Amphipyrinae</taxon>
        <taxon>Spodoptera</taxon>
    </lineage>
</organism>
<evidence type="ECO:0000313" key="1">
    <source>
        <dbReference type="EMBL" id="CAH1644894.1"/>
    </source>
</evidence>
<proteinExistence type="predicted"/>
<protein>
    <submittedName>
        <fullName evidence="1">Uncharacterized protein</fullName>
    </submittedName>
</protein>
<dbReference type="Proteomes" id="UP001153321">
    <property type="component" value="Chromosome 5"/>
</dbReference>
<dbReference type="EMBL" id="LR824536">
    <property type="protein sequence ID" value="CAH1644894.1"/>
    <property type="molecule type" value="Genomic_DNA"/>
</dbReference>
<sequence>MRRNSCFCHLDGDNNGSRCKGISHAAGNSCTSAAGRLQPAPCLVSTTSSTVYKTFMGVYLKNKQLNDLYRQPTLIFNLFLFLKVMGGIKTSTFDSSSTWVHYVC</sequence>